<dbReference type="EMBL" id="JACGCM010001009">
    <property type="protein sequence ID" value="KAF6162956.1"/>
    <property type="molecule type" value="Genomic_DNA"/>
</dbReference>
<evidence type="ECO:0000313" key="3">
    <source>
        <dbReference type="Proteomes" id="UP000541444"/>
    </source>
</evidence>
<comment type="caution">
    <text evidence="2">The sequence shown here is derived from an EMBL/GenBank/DDBJ whole genome shotgun (WGS) entry which is preliminary data.</text>
</comment>
<organism evidence="2 3">
    <name type="scientific">Kingdonia uniflora</name>
    <dbReference type="NCBI Taxonomy" id="39325"/>
    <lineage>
        <taxon>Eukaryota</taxon>
        <taxon>Viridiplantae</taxon>
        <taxon>Streptophyta</taxon>
        <taxon>Embryophyta</taxon>
        <taxon>Tracheophyta</taxon>
        <taxon>Spermatophyta</taxon>
        <taxon>Magnoliopsida</taxon>
        <taxon>Ranunculales</taxon>
        <taxon>Circaeasteraceae</taxon>
        <taxon>Kingdonia</taxon>
    </lineage>
</organism>
<dbReference type="Proteomes" id="UP000541444">
    <property type="component" value="Unassembled WGS sequence"/>
</dbReference>
<name>A0A7J7N751_9MAGN</name>
<sequence>MSFYPAFILEMYLSNDANFPSDFVLSNLRSFAKRFLLDSSSIIPSFTDLPNSFQNLVYSVADVGRAEVMQFMHNFYKYKSKTPPLNNNQAGNVVSNPMQDHVNDVLADNPIPTNVSLKRGRIRIEVDSVPPGLETPSPLDNNELPDLPQPSLGDDNDYGRSVSAVICGVCSRGFEQNMLRVGYERFVSRPPFAFVGFICGRDGGAGDAVARSEAKRPDDILGLLAGLLSVLMDIEGYFYFSV</sequence>
<evidence type="ECO:0000313" key="2">
    <source>
        <dbReference type="EMBL" id="KAF6162956.1"/>
    </source>
</evidence>
<keyword evidence="3" id="KW-1185">Reference proteome</keyword>
<evidence type="ECO:0000256" key="1">
    <source>
        <dbReference type="SAM" id="MobiDB-lite"/>
    </source>
</evidence>
<proteinExistence type="predicted"/>
<gene>
    <name evidence="2" type="ORF">GIB67_021105</name>
</gene>
<reference evidence="2 3" key="1">
    <citation type="journal article" date="2020" name="IScience">
        <title>Genome Sequencing of the Endangered Kingdonia uniflora (Circaeasteraceae, Ranunculales) Reveals Potential Mechanisms of Evolutionary Specialization.</title>
        <authorList>
            <person name="Sun Y."/>
            <person name="Deng T."/>
            <person name="Zhang A."/>
            <person name="Moore M.J."/>
            <person name="Landis J.B."/>
            <person name="Lin N."/>
            <person name="Zhang H."/>
            <person name="Zhang X."/>
            <person name="Huang J."/>
            <person name="Zhang X."/>
            <person name="Sun H."/>
            <person name="Wang H."/>
        </authorList>
    </citation>
    <scope>NUCLEOTIDE SEQUENCE [LARGE SCALE GENOMIC DNA]</scope>
    <source>
        <strain evidence="2">TB1705</strain>
        <tissue evidence="2">Leaf</tissue>
    </source>
</reference>
<protein>
    <submittedName>
        <fullName evidence="2">Uncharacterized protein</fullName>
    </submittedName>
</protein>
<feature type="region of interest" description="Disordered" evidence="1">
    <location>
        <begin position="127"/>
        <end position="153"/>
    </location>
</feature>
<dbReference type="AlphaFoldDB" id="A0A7J7N751"/>
<accession>A0A7J7N751</accession>